<organism evidence="2 3">
    <name type="scientific">Fermentimicrarchaeum limneticum</name>
    <dbReference type="NCBI Taxonomy" id="2795018"/>
    <lineage>
        <taxon>Archaea</taxon>
        <taxon>Candidatus Micrarchaeota</taxon>
        <taxon>Candidatus Fermentimicrarchaeales</taxon>
        <taxon>Candidatus Fermentimicrarchaeaceae</taxon>
        <taxon>Candidatus Fermentimicrarchaeum</taxon>
    </lineage>
</organism>
<dbReference type="Proteomes" id="UP000510821">
    <property type="component" value="Chromosome"/>
</dbReference>
<dbReference type="KEGG" id="flt:Sv326_0316"/>
<gene>
    <name evidence="2" type="ORF">Sv326_0316</name>
</gene>
<reference evidence="3" key="1">
    <citation type="submission" date="2020-07" db="EMBL/GenBank/DDBJ databases">
        <title>Metabolic diversity and evolutionary history of the archaeal phylum ###Micrarchaeota### uncovered from a freshwater lake metagenome.</title>
        <authorList>
            <person name="Kadnikov V.V."/>
            <person name="Savvichev A.S."/>
            <person name="Mardanov A.V."/>
            <person name="Beletsky A.V."/>
            <person name="Chupakov A.V."/>
            <person name="Kokryatskaya N.M."/>
            <person name="Pimenov N.V."/>
            <person name="Ravin N.V."/>
        </authorList>
    </citation>
    <scope>NUCLEOTIDE SEQUENCE [LARGE SCALE GENOMIC DNA]</scope>
</reference>
<dbReference type="AlphaFoldDB" id="A0A7D5XCD3"/>
<name>A0A7D5XCD3_FERL1</name>
<sequence length="161" mass="17296">MKLKLLLLIGIIVCGVTYAASQCSGEYYTAACSKCPFDLNGKMNETCYNTYQEKTKTCIATHHPILASNYNEGKCPEVDQCAATLEACKNSASSGTDQEDCENPQVGVCFSNADVCIAKAVEKCGGGLDISSILDLLGEFYPFAMILSIIMVGAVYAERRS</sequence>
<keyword evidence="1" id="KW-0472">Membrane</keyword>
<proteinExistence type="predicted"/>
<keyword evidence="1" id="KW-1133">Transmembrane helix</keyword>
<accession>A0A7D5XCD3</accession>
<evidence type="ECO:0000256" key="1">
    <source>
        <dbReference type="SAM" id="Phobius"/>
    </source>
</evidence>
<dbReference type="EMBL" id="CP058998">
    <property type="protein sequence ID" value="QLJ52491.1"/>
    <property type="molecule type" value="Genomic_DNA"/>
</dbReference>
<protein>
    <submittedName>
        <fullName evidence="2">Uncharacterized protein</fullName>
    </submittedName>
</protein>
<feature type="transmembrane region" description="Helical" evidence="1">
    <location>
        <begin position="140"/>
        <end position="157"/>
    </location>
</feature>
<evidence type="ECO:0000313" key="2">
    <source>
        <dbReference type="EMBL" id="QLJ52491.1"/>
    </source>
</evidence>
<evidence type="ECO:0000313" key="3">
    <source>
        <dbReference type="Proteomes" id="UP000510821"/>
    </source>
</evidence>
<keyword evidence="1" id="KW-0812">Transmembrane</keyword>